<dbReference type="PANTHER" id="PTHR47381:SF3">
    <property type="entry name" value="ALPHA_BETA-HYDROLASES SUPERFAMILY PROTEIN"/>
    <property type="match status" value="1"/>
</dbReference>
<reference evidence="1" key="2">
    <citation type="submission" date="2020-11" db="EMBL/GenBank/DDBJ databases">
        <authorList>
            <consortium name="DOE Joint Genome Institute"/>
            <person name="Kuo A."/>
            <person name="Miyauchi S."/>
            <person name="Kiss E."/>
            <person name="Drula E."/>
            <person name="Kohler A."/>
            <person name="Sanchez-Garcia M."/>
            <person name="Andreopoulos B."/>
            <person name="Barry K.W."/>
            <person name="Bonito G."/>
            <person name="Buee M."/>
            <person name="Carver A."/>
            <person name="Chen C."/>
            <person name="Cichocki N."/>
            <person name="Clum A."/>
            <person name="Culley D."/>
            <person name="Crous P.W."/>
            <person name="Fauchery L."/>
            <person name="Girlanda M."/>
            <person name="Hayes R."/>
            <person name="Keri Z."/>
            <person name="Labutti K."/>
            <person name="Lipzen A."/>
            <person name="Lombard V."/>
            <person name="Magnuson J."/>
            <person name="Maillard F."/>
            <person name="Morin E."/>
            <person name="Murat C."/>
            <person name="Nolan M."/>
            <person name="Ohm R."/>
            <person name="Pangilinan J."/>
            <person name="Pereira M."/>
            <person name="Perotto S."/>
            <person name="Peter M."/>
            <person name="Riley R."/>
            <person name="Sitrit Y."/>
            <person name="Stielow B."/>
            <person name="Szollosi G."/>
            <person name="Zifcakova L."/>
            <person name="Stursova M."/>
            <person name="Spatafora J.W."/>
            <person name="Tedersoo L."/>
            <person name="Vaario L.-M."/>
            <person name="Yamada A."/>
            <person name="Yan M."/>
            <person name="Wang P."/>
            <person name="Xu J."/>
            <person name="Bruns T."/>
            <person name="Baldrian P."/>
            <person name="Vilgalys R."/>
            <person name="Henrissat B."/>
            <person name="Grigoriev I.V."/>
            <person name="Hibbett D."/>
            <person name="Nagy L.G."/>
            <person name="Martin F.M."/>
        </authorList>
    </citation>
    <scope>NUCLEOTIDE SEQUENCE</scope>
    <source>
        <strain evidence="1">UH-Tt-Lm1</strain>
    </source>
</reference>
<organism evidence="1 2">
    <name type="scientific">Thelephora terrestris</name>
    <dbReference type="NCBI Taxonomy" id="56493"/>
    <lineage>
        <taxon>Eukaryota</taxon>
        <taxon>Fungi</taxon>
        <taxon>Dikarya</taxon>
        <taxon>Basidiomycota</taxon>
        <taxon>Agaricomycotina</taxon>
        <taxon>Agaricomycetes</taxon>
        <taxon>Thelephorales</taxon>
        <taxon>Thelephoraceae</taxon>
        <taxon>Thelephora</taxon>
    </lineage>
</organism>
<protein>
    <submittedName>
        <fullName evidence="1">Alpha/Beta hydrolase protein</fullName>
    </submittedName>
</protein>
<dbReference type="OrthoDB" id="2152248at2759"/>
<dbReference type="InterPro" id="IPR029058">
    <property type="entry name" value="AB_hydrolase_fold"/>
</dbReference>
<dbReference type="AlphaFoldDB" id="A0A9P6HMC8"/>
<gene>
    <name evidence="1" type="ORF">BJ322DRAFT_1035381</name>
</gene>
<evidence type="ECO:0000313" key="2">
    <source>
        <dbReference type="Proteomes" id="UP000736335"/>
    </source>
</evidence>
<sequence>MPKAQKQSLLAVGGIQLNVFSPILDPGKAAGQVAVLFLLHGRLSKADVLEATAAKLVEKSEDRRSASDGTALELVVVTFDLRNHGIRTINPQGNQQWSLNAEENNPRHAVDMFSIISGTHRDISFLIDFLPSYLFPHGEKIVKRWMLAGISLGGHATWYALLHEPRLSVCIPIVGCPDYLALMHERAKISGLQFGPPVLPDSLLEIIERESAVATDKNPFLGKKILVLAGGKDKLVPWKFSESFVGRIEVGEEGVKKVIVYPDVGHAFTTSMEEDFANFVWEEGCCVKATSDAY</sequence>
<dbReference type="Proteomes" id="UP000736335">
    <property type="component" value="Unassembled WGS sequence"/>
</dbReference>
<keyword evidence="1" id="KW-0378">Hydrolase</keyword>
<dbReference type="GO" id="GO:0016787">
    <property type="term" value="F:hydrolase activity"/>
    <property type="evidence" value="ECO:0007669"/>
    <property type="project" value="UniProtKB-KW"/>
</dbReference>
<keyword evidence="2" id="KW-1185">Reference proteome</keyword>
<evidence type="ECO:0000313" key="1">
    <source>
        <dbReference type="EMBL" id="KAF9790272.1"/>
    </source>
</evidence>
<dbReference type="Gene3D" id="3.40.50.1820">
    <property type="entry name" value="alpha/beta hydrolase"/>
    <property type="match status" value="1"/>
</dbReference>
<reference evidence="1" key="1">
    <citation type="journal article" date="2020" name="Nat. Commun.">
        <title>Large-scale genome sequencing of mycorrhizal fungi provides insights into the early evolution of symbiotic traits.</title>
        <authorList>
            <person name="Miyauchi S."/>
            <person name="Kiss E."/>
            <person name="Kuo A."/>
            <person name="Drula E."/>
            <person name="Kohler A."/>
            <person name="Sanchez-Garcia M."/>
            <person name="Morin E."/>
            <person name="Andreopoulos B."/>
            <person name="Barry K.W."/>
            <person name="Bonito G."/>
            <person name="Buee M."/>
            <person name="Carver A."/>
            <person name="Chen C."/>
            <person name="Cichocki N."/>
            <person name="Clum A."/>
            <person name="Culley D."/>
            <person name="Crous P.W."/>
            <person name="Fauchery L."/>
            <person name="Girlanda M."/>
            <person name="Hayes R.D."/>
            <person name="Keri Z."/>
            <person name="LaButti K."/>
            <person name="Lipzen A."/>
            <person name="Lombard V."/>
            <person name="Magnuson J."/>
            <person name="Maillard F."/>
            <person name="Murat C."/>
            <person name="Nolan M."/>
            <person name="Ohm R.A."/>
            <person name="Pangilinan J."/>
            <person name="Pereira M.F."/>
            <person name="Perotto S."/>
            <person name="Peter M."/>
            <person name="Pfister S."/>
            <person name="Riley R."/>
            <person name="Sitrit Y."/>
            <person name="Stielow J.B."/>
            <person name="Szollosi G."/>
            <person name="Zifcakova L."/>
            <person name="Stursova M."/>
            <person name="Spatafora J.W."/>
            <person name="Tedersoo L."/>
            <person name="Vaario L.M."/>
            <person name="Yamada A."/>
            <person name="Yan M."/>
            <person name="Wang P."/>
            <person name="Xu J."/>
            <person name="Bruns T."/>
            <person name="Baldrian P."/>
            <person name="Vilgalys R."/>
            <person name="Dunand C."/>
            <person name="Henrissat B."/>
            <person name="Grigoriev I.V."/>
            <person name="Hibbett D."/>
            <person name="Nagy L.G."/>
            <person name="Martin F.M."/>
        </authorList>
    </citation>
    <scope>NUCLEOTIDE SEQUENCE</scope>
    <source>
        <strain evidence="1">UH-Tt-Lm1</strain>
    </source>
</reference>
<dbReference type="PANTHER" id="PTHR47381">
    <property type="entry name" value="ALPHA/BETA-HYDROLASES SUPERFAMILY PROTEIN"/>
    <property type="match status" value="1"/>
</dbReference>
<proteinExistence type="predicted"/>
<name>A0A9P6HMC8_9AGAM</name>
<accession>A0A9P6HMC8</accession>
<comment type="caution">
    <text evidence="1">The sequence shown here is derived from an EMBL/GenBank/DDBJ whole genome shotgun (WGS) entry which is preliminary data.</text>
</comment>
<dbReference type="EMBL" id="WIUZ02000002">
    <property type="protein sequence ID" value="KAF9790272.1"/>
    <property type="molecule type" value="Genomic_DNA"/>
</dbReference>
<dbReference type="SUPFAM" id="SSF53474">
    <property type="entry name" value="alpha/beta-Hydrolases"/>
    <property type="match status" value="1"/>
</dbReference>